<dbReference type="SUPFAM" id="SSF75304">
    <property type="entry name" value="Amidase signature (AS) enzymes"/>
    <property type="match status" value="1"/>
</dbReference>
<feature type="domain" description="Amidase" evidence="1">
    <location>
        <begin position="36"/>
        <end position="186"/>
    </location>
</feature>
<sequence length="446" mass="48140">MRRHLPTVAARRKPTVAVMLQLFTAVLRLAPSDWLPHTGGLVARAGIVSCRDAQVVANLKRAGAVLLGSTNISELGMWWDSDNPVYGRTSNPYDTRRSPGGSSGGEAALLCACGTPLSVGTDTGGSIRTPAFFCGLFGHKPTAGVVSVRGCNIHQDAESSVLQCPGPLARHAADLRLVLGVLAGERGAHALSLGQKVNPGGVEVFSLEGDTDGVLTSALSRDLLRVQRAAARHFQHTYDCTVKKVRIPGLQWSYQIWREKLAEETQDDTPIYEQLADNKGEINVGTEITRWLLGRPRHTLASLGQALLAKGVAEMQFLGDQKKVLLGREAAASPSKRKAHVDAQWKALQMRIQRLLGHNGVLLYPSHPTQAPYHGESLFRPLNFTYSAIFNALGFPVTQVPLGLAPNGLPLGIQIVGGMHQDHLTIAMAEDLERHFGGWVCPSRIL</sequence>
<feature type="domain" description="Amidase" evidence="1">
    <location>
        <begin position="338"/>
        <end position="425"/>
    </location>
</feature>
<evidence type="ECO:0000313" key="2">
    <source>
        <dbReference type="EMBL" id="KAG0712705.1"/>
    </source>
</evidence>
<dbReference type="InterPro" id="IPR023631">
    <property type="entry name" value="Amidase_dom"/>
</dbReference>
<comment type="caution">
    <text evidence="2">The sequence shown here is derived from an EMBL/GenBank/DDBJ whole genome shotgun (WGS) entry which is preliminary data.</text>
</comment>
<dbReference type="PANTHER" id="PTHR43372">
    <property type="entry name" value="FATTY-ACID AMIDE HYDROLASE"/>
    <property type="match status" value="1"/>
</dbReference>
<dbReference type="Gene3D" id="3.90.1300.10">
    <property type="entry name" value="Amidase signature (AS) domain"/>
    <property type="match status" value="1"/>
</dbReference>
<dbReference type="Pfam" id="PF01425">
    <property type="entry name" value="Amidase"/>
    <property type="match status" value="2"/>
</dbReference>
<dbReference type="OrthoDB" id="6428749at2759"/>
<keyword evidence="2" id="KW-0378">Hydrolase</keyword>
<dbReference type="PANTHER" id="PTHR43372:SF4">
    <property type="entry name" value="FATTY-ACID AMIDE HYDROLASE 2"/>
    <property type="match status" value="1"/>
</dbReference>
<proteinExistence type="predicted"/>
<dbReference type="Proteomes" id="UP000770661">
    <property type="component" value="Unassembled WGS sequence"/>
</dbReference>
<name>A0A8J4XSA0_CHIOP</name>
<evidence type="ECO:0000259" key="1">
    <source>
        <dbReference type="Pfam" id="PF01425"/>
    </source>
</evidence>
<accession>A0A8J4XSA0</accession>
<reference evidence="2" key="1">
    <citation type="submission" date="2020-07" db="EMBL/GenBank/DDBJ databases">
        <title>The High-quality genome of the commercially important snow crab, Chionoecetes opilio.</title>
        <authorList>
            <person name="Jeong J.-H."/>
            <person name="Ryu S."/>
        </authorList>
    </citation>
    <scope>NUCLEOTIDE SEQUENCE</scope>
    <source>
        <strain evidence="2">MADBK_172401_WGS</strain>
        <tissue evidence="2">Digestive gland</tissue>
    </source>
</reference>
<dbReference type="InterPro" id="IPR052739">
    <property type="entry name" value="FAAH2"/>
</dbReference>
<organism evidence="2 3">
    <name type="scientific">Chionoecetes opilio</name>
    <name type="common">Atlantic snow crab</name>
    <name type="synonym">Cancer opilio</name>
    <dbReference type="NCBI Taxonomy" id="41210"/>
    <lineage>
        <taxon>Eukaryota</taxon>
        <taxon>Metazoa</taxon>
        <taxon>Ecdysozoa</taxon>
        <taxon>Arthropoda</taxon>
        <taxon>Crustacea</taxon>
        <taxon>Multicrustacea</taxon>
        <taxon>Malacostraca</taxon>
        <taxon>Eumalacostraca</taxon>
        <taxon>Eucarida</taxon>
        <taxon>Decapoda</taxon>
        <taxon>Pleocyemata</taxon>
        <taxon>Brachyura</taxon>
        <taxon>Eubrachyura</taxon>
        <taxon>Majoidea</taxon>
        <taxon>Majidae</taxon>
        <taxon>Chionoecetes</taxon>
    </lineage>
</organism>
<dbReference type="InterPro" id="IPR036928">
    <property type="entry name" value="AS_sf"/>
</dbReference>
<keyword evidence="3" id="KW-1185">Reference proteome</keyword>
<gene>
    <name evidence="2" type="primary">FAAH2_0</name>
    <name evidence="2" type="ORF">GWK47_017840</name>
</gene>
<dbReference type="AlphaFoldDB" id="A0A8J4XSA0"/>
<dbReference type="GO" id="GO:0012505">
    <property type="term" value="C:endomembrane system"/>
    <property type="evidence" value="ECO:0007669"/>
    <property type="project" value="TreeGrafter"/>
</dbReference>
<protein>
    <submittedName>
        <fullName evidence="2">Fatty-acid amide hydrolase 2</fullName>
    </submittedName>
</protein>
<dbReference type="EMBL" id="JACEEZ010022191">
    <property type="protein sequence ID" value="KAG0712705.1"/>
    <property type="molecule type" value="Genomic_DNA"/>
</dbReference>
<dbReference type="GO" id="GO:0016787">
    <property type="term" value="F:hydrolase activity"/>
    <property type="evidence" value="ECO:0007669"/>
    <property type="project" value="UniProtKB-KW"/>
</dbReference>
<evidence type="ECO:0000313" key="3">
    <source>
        <dbReference type="Proteomes" id="UP000770661"/>
    </source>
</evidence>